<dbReference type="STRING" id="796604.A0A2X0MHC9"/>
<dbReference type="Pfam" id="PF21530">
    <property type="entry name" value="Pif1_2B_dom"/>
    <property type="match status" value="1"/>
</dbReference>
<reference evidence="2 3" key="1">
    <citation type="submission" date="2016-11" db="EMBL/GenBank/DDBJ databases">
        <authorList>
            <person name="Jaros S."/>
            <person name="Januszkiewicz K."/>
            <person name="Wedrychowicz H."/>
        </authorList>
    </citation>
    <scope>NUCLEOTIDE SEQUENCE [LARGE SCALE GENOMIC DNA]</scope>
</reference>
<dbReference type="EMBL" id="FQNC01000049">
    <property type="protein sequence ID" value="SGY81182.1"/>
    <property type="molecule type" value="Genomic_DNA"/>
</dbReference>
<accession>A0A2X0MHC9</accession>
<evidence type="ECO:0000313" key="3">
    <source>
        <dbReference type="Proteomes" id="UP000249464"/>
    </source>
</evidence>
<evidence type="ECO:0000259" key="1">
    <source>
        <dbReference type="Pfam" id="PF21530"/>
    </source>
</evidence>
<organism evidence="2 3">
    <name type="scientific">Microbotryum silenes-dioicae</name>
    <dbReference type="NCBI Taxonomy" id="796604"/>
    <lineage>
        <taxon>Eukaryota</taxon>
        <taxon>Fungi</taxon>
        <taxon>Dikarya</taxon>
        <taxon>Basidiomycota</taxon>
        <taxon>Pucciniomycotina</taxon>
        <taxon>Microbotryomycetes</taxon>
        <taxon>Microbotryales</taxon>
        <taxon>Microbotryaceae</taxon>
        <taxon>Microbotryum</taxon>
    </lineage>
</organism>
<keyword evidence="3" id="KW-1185">Reference proteome</keyword>
<dbReference type="AlphaFoldDB" id="A0A2X0MHC9"/>
<dbReference type="PANTHER" id="PTHR10492:SF95">
    <property type="entry name" value="HELITRON HELICASE-LIKE DOMAIN-CONTAINING PROTEIN"/>
    <property type="match status" value="1"/>
</dbReference>
<gene>
    <name evidence="2" type="primary">BQ5605_C009g05481</name>
    <name evidence="2" type="ORF">BQ5605_C009G05481</name>
</gene>
<name>A0A2X0MHC9_9BASI</name>
<protein>
    <submittedName>
        <fullName evidence="2">BQ5605_C009g05481 protein</fullName>
    </submittedName>
</protein>
<dbReference type="PANTHER" id="PTHR10492">
    <property type="match status" value="1"/>
</dbReference>
<proteinExistence type="predicted"/>
<evidence type="ECO:0000313" key="2">
    <source>
        <dbReference type="EMBL" id="SGY81182.1"/>
    </source>
</evidence>
<feature type="domain" description="DNA helicase Pif1-like 2B" evidence="1">
    <location>
        <begin position="77"/>
        <end position="116"/>
    </location>
</feature>
<sequence length="154" mass="17372">MRSGLIRHIYPVPALEWTICQYTRKVEYFRDRAILEPKNSQVDRINDTVLDLLPDDAQTFYIADSVETEDDSLFSIEYLQSLNIAGMALRAATFKVGCPVMLLRTLDPAAGLCSGKTVVNSVTHPPARGHHSHRRSCWTTRFVATDHVQDRVIG</sequence>
<dbReference type="Proteomes" id="UP000249464">
    <property type="component" value="Unassembled WGS sequence"/>
</dbReference>
<dbReference type="InterPro" id="IPR049163">
    <property type="entry name" value="Pif1-like_2B_dom"/>
</dbReference>